<name>A0AAD7B3G0_9AGAR</name>
<gene>
    <name evidence="1" type="ORF">FB45DRAFT_1067030</name>
</gene>
<protein>
    <recommendedName>
        <fullName evidence="3">F-box domain-containing protein</fullName>
    </recommendedName>
</protein>
<dbReference type="AlphaFoldDB" id="A0AAD7B3G0"/>
<keyword evidence="2" id="KW-1185">Reference proteome</keyword>
<comment type="caution">
    <text evidence="1">The sequence shown here is derived from an EMBL/GenBank/DDBJ whole genome shotgun (WGS) entry which is preliminary data.</text>
</comment>
<dbReference type="EMBL" id="JARKIF010000042">
    <property type="protein sequence ID" value="KAJ7608986.1"/>
    <property type="molecule type" value="Genomic_DNA"/>
</dbReference>
<proteinExistence type="predicted"/>
<dbReference type="InterPro" id="IPR036047">
    <property type="entry name" value="F-box-like_dom_sf"/>
</dbReference>
<organism evidence="1 2">
    <name type="scientific">Roridomyces roridus</name>
    <dbReference type="NCBI Taxonomy" id="1738132"/>
    <lineage>
        <taxon>Eukaryota</taxon>
        <taxon>Fungi</taxon>
        <taxon>Dikarya</taxon>
        <taxon>Basidiomycota</taxon>
        <taxon>Agaricomycotina</taxon>
        <taxon>Agaricomycetes</taxon>
        <taxon>Agaricomycetidae</taxon>
        <taxon>Agaricales</taxon>
        <taxon>Marasmiineae</taxon>
        <taxon>Mycenaceae</taxon>
        <taxon>Roridomyces</taxon>
    </lineage>
</organism>
<evidence type="ECO:0008006" key="3">
    <source>
        <dbReference type="Google" id="ProtNLM"/>
    </source>
</evidence>
<accession>A0AAD7B3G0</accession>
<reference evidence="1" key="1">
    <citation type="submission" date="2023-03" db="EMBL/GenBank/DDBJ databases">
        <title>Massive genome expansion in bonnet fungi (Mycena s.s.) driven by repeated elements and novel gene families across ecological guilds.</title>
        <authorList>
            <consortium name="Lawrence Berkeley National Laboratory"/>
            <person name="Harder C.B."/>
            <person name="Miyauchi S."/>
            <person name="Viragh M."/>
            <person name="Kuo A."/>
            <person name="Thoen E."/>
            <person name="Andreopoulos B."/>
            <person name="Lu D."/>
            <person name="Skrede I."/>
            <person name="Drula E."/>
            <person name="Henrissat B."/>
            <person name="Morin E."/>
            <person name="Kohler A."/>
            <person name="Barry K."/>
            <person name="LaButti K."/>
            <person name="Morin E."/>
            <person name="Salamov A."/>
            <person name="Lipzen A."/>
            <person name="Mereny Z."/>
            <person name="Hegedus B."/>
            <person name="Baldrian P."/>
            <person name="Stursova M."/>
            <person name="Weitz H."/>
            <person name="Taylor A."/>
            <person name="Grigoriev I.V."/>
            <person name="Nagy L.G."/>
            <person name="Martin F."/>
            <person name="Kauserud H."/>
        </authorList>
    </citation>
    <scope>NUCLEOTIDE SEQUENCE</scope>
    <source>
        <strain evidence="1">9284</strain>
    </source>
</reference>
<evidence type="ECO:0000313" key="2">
    <source>
        <dbReference type="Proteomes" id="UP001221142"/>
    </source>
</evidence>
<sequence>MSSNCSECGSSKEELIPSPETLARYQRLLKSNEAPGSAETAYVRTVTSKTAARLASLDQDICQLRNRLHQLEAERAQLSEYHSQNSAILSPLRRMPSEILAEVFSSTLPSFAEMGGKASDIERSPWILTQVSSRWRKVAVSTPSLWQKVYIDCSFDATMYPPPEMIQAQVERSCPLKLQVHFYGSEKGDSASQLRLFEILAEHSARWEELSIQLTGALVLVLPALRGRVPSLQRLWIQWCNADSQAGVESIKCFETASSLLDAGVDHEVRFVPVLLPVHQLTRYGVEGPWEMHQRFLKLATNLVEATILVQTSSAPWPAPLDESIDLLHLQRLNVSEIKVLDYIRAPALSEIGVGLAGEDPFECLDPFILRSSCTPSRLCITGCPDANTTAAILKKYPLITSLNLMFCSDDNEAVDEHSTMLTVGVPPLVSPHLYEIRFGIVPPMRVDYPLFLKMLQSRRREPYRALGVAEFLAYGDHDVDPVTLVGMDSLREGGLHLVVESDQKTCIDRWVYSCPWN</sequence>
<evidence type="ECO:0000313" key="1">
    <source>
        <dbReference type="EMBL" id="KAJ7608986.1"/>
    </source>
</evidence>
<dbReference type="Gene3D" id="1.20.1280.50">
    <property type="match status" value="1"/>
</dbReference>
<dbReference type="SUPFAM" id="SSF81383">
    <property type="entry name" value="F-box domain"/>
    <property type="match status" value="1"/>
</dbReference>
<dbReference type="Proteomes" id="UP001221142">
    <property type="component" value="Unassembled WGS sequence"/>
</dbReference>